<dbReference type="EMBL" id="NRRU01000007">
    <property type="protein sequence ID" value="MBK1711827.1"/>
    <property type="molecule type" value="Genomic_DNA"/>
</dbReference>
<dbReference type="Proteomes" id="UP001041814">
    <property type="component" value="Unassembled WGS sequence"/>
</dbReference>
<organism evidence="1 2">
    <name type="scientific">Rubrivivax gelatinosus</name>
    <name type="common">Rhodocyclus gelatinosus</name>
    <name type="synonym">Rhodopseudomonas gelatinosa</name>
    <dbReference type="NCBI Taxonomy" id="28068"/>
    <lineage>
        <taxon>Bacteria</taxon>
        <taxon>Pseudomonadati</taxon>
        <taxon>Pseudomonadota</taxon>
        <taxon>Betaproteobacteria</taxon>
        <taxon>Burkholderiales</taxon>
        <taxon>Sphaerotilaceae</taxon>
        <taxon>Rubrivivax</taxon>
    </lineage>
</organism>
<sequence length="162" mass="16937">MNLFSGVASEAFSGGELPSVVHGLLRQAAAAGPAERGALLWTAQAIAPQALALYVALAKHHAQRREFELAERAALRGAHEAACAAGLDERGRPLGAGAAPDFGVDGPARFWLFMQKALAFIALRAGDLDAAHDRLELIETLAPQARLGDEVIAALLRAAPDD</sequence>
<name>A0ABS1DSR1_RUBGE</name>
<keyword evidence="2" id="KW-1185">Reference proteome</keyword>
<evidence type="ECO:0000313" key="2">
    <source>
        <dbReference type="Proteomes" id="UP001041814"/>
    </source>
</evidence>
<evidence type="ECO:0008006" key="3">
    <source>
        <dbReference type="Google" id="ProtNLM"/>
    </source>
</evidence>
<dbReference type="RefSeq" id="WP_200230915.1">
    <property type="nucleotide sequence ID" value="NZ_NRRT01000054.1"/>
</dbReference>
<evidence type="ECO:0000313" key="1">
    <source>
        <dbReference type="EMBL" id="MBK1711827.1"/>
    </source>
</evidence>
<gene>
    <name evidence="1" type="ORF">CKO43_03410</name>
</gene>
<accession>A0ABS1DSR1</accession>
<proteinExistence type="predicted"/>
<comment type="caution">
    <text evidence="1">The sequence shown here is derived from an EMBL/GenBank/DDBJ whole genome shotgun (WGS) entry which is preliminary data.</text>
</comment>
<reference evidence="1" key="1">
    <citation type="submission" date="2017-08" db="EMBL/GenBank/DDBJ databases">
        <authorList>
            <person name="Imhoff J.F."/>
            <person name="Rahn T."/>
            <person name="Kuenzel S."/>
            <person name="Neulinger S.C."/>
        </authorList>
    </citation>
    <scope>NUCLEOTIDE SEQUENCE</scope>
    <source>
        <strain evidence="1">IM 151</strain>
    </source>
</reference>
<reference evidence="1" key="2">
    <citation type="journal article" date="2020" name="Microorganisms">
        <title>Osmotic Adaptation and Compatible Solute Biosynthesis of Phototrophic Bacteria as Revealed from Genome Analyses.</title>
        <authorList>
            <person name="Imhoff J.F."/>
            <person name="Rahn T."/>
            <person name="Kunzel S."/>
            <person name="Keller A."/>
            <person name="Neulinger S.C."/>
        </authorList>
    </citation>
    <scope>NUCLEOTIDE SEQUENCE</scope>
    <source>
        <strain evidence="1">IM 151</strain>
    </source>
</reference>
<protein>
    <recommendedName>
        <fullName evidence="3">Tetratricopeptide repeat protein</fullName>
    </recommendedName>
</protein>